<keyword evidence="2" id="KW-1185">Reference proteome</keyword>
<dbReference type="Proteomes" id="UP000248214">
    <property type="component" value="Unassembled WGS sequence"/>
</dbReference>
<protein>
    <submittedName>
        <fullName evidence="1">Uncharacterized protein</fullName>
    </submittedName>
</protein>
<name>A0A323TKL0_9BACI</name>
<proteinExistence type="predicted"/>
<organism evidence="1 2">
    <name type="scientific">Salipaludibacillus keqinensis</name>
    <dbReference type="NCBI Taxonomy" id="2045207"/>
    <lineage>
        <taxon>Bacteria</taxon>
        <taxon>Bacillati</taxon>
        <taxon>Bacillota</taxon>
        <taxon>Bacilli</taxon>
        <taxon>Bacillales</taxon>
        <taxon>Bacillaceae</taxon>
    </lineage>
</organism>
<comment type="caution">
    <text evidence="1">The sequence shown here is derived from an EMBL/GenBank/DDBJ whole genome shotgun (WGS) entry which is preliminary data.</text>
</comment>
<gene>
    <name evidence="1" type="ORF">CR194_03655</name>
</gene>
<dbReference type="AlphaFoldDB" id="A0A323TKL0"/>
<reference evidence="1 2" key="1">
    <citation type="submission" date="2017-10" db="EMBL/GenBank/DDBJ databases">
        <title>Bacillus sp. nov., a halophilic bacterium isolated from a Keqin Lake.</title>
        <authorList>
            <person name="Wang H."/>
        </authorList>
    </citation>
    <scope>NUCLEOTIDE SEQUENCE [LARGE SCALE GENOMIC DNA]</scope>
    <source>
        <strain evidence="1 2">KQ-12</strain>
    </source>
</reference>
<dbReference type="OrthoDB" id="2887487at2"/>
<evidence type="ECO:0000313" key="2">
    <source>
        <dbReference type="Proteomes" id="UP000248214"/>
    </source>
</evidence>
<evidence type="ECO:0000313" key="1">
    <source>
        <dbReference type="EMBL" id="PYZ94636.1"/>
    </source>
</evidence>
<dbReference type="EMBL" id="PDOD01000001">
    <property type="protein sequence ID" value="PYZ94636.1"/>
    <property type="molecule type" value="Genomic_DNA"/>
</dbReference>
<accession>A0A323TKL0</accession>
<dbReference type="RefSeq" id="WP_110608268.1">
    <property type="nucleotide sequence ID" value="NZ_PDOD01000001.1"/>
</dbReference>
<sequence length="59" mass="6764">MNKKDLFKDVKRLLKDLKTQDRSTVARSEESQTKSGLSVKKDYVIRGKVGLPGNEEKNR</sequence>